<evidence type="ECO:0000259" key="1">
    <source>
        <dbReference type="Pfam" id="PF03428"/>
    </source>
</evidence>
<protein>
    <recommendedName>
        <fullName evidence="1">Plasmid replication protein C N-terminal domain-containing protein</fullName>
    </recommendedName>
</protein>
<feature type="domain" description="Plasmid replication protein C N-terminal" evidence="1">
    <location>
        <begin position="10"/>
        <end position="160"/>
    </location>
</feature>
<dbReference type="OrthoDB" id="7488837at2"/>
<reference evidence="2 3" key="1">
    <citation type="submission" date="2014-03" db="EMBL/GenBank/DDBJ databases">
        <title>Genome of Paenirhodobacter enshiensis DW2-9.</title>
        <authorList>
            <person name="Wang D."/>
            <person name="Wang G."/>
        </authorList>
    </citation>
    <scope>NUCLEOTIDE SEQUENCE [LARGE SCALE GENOMIC DNA]</scope>
    <source>
        <strain evidence="2 3">DW2-9</strain>
    </source>
</reference>
<dbReference type="EMBL" id="JFZB01000030">
    <property type="protein sequence ID" value="KFI24981.1"/>
    <property type="molecule type" value="Genomic_DNA"/>
</dbReference>
<dbReference type="Pfam" id="PF03428">
    <property type="entry name" value="RP-C"/>
    <property type="match status" value="1"/>
</dbReference>
<name>A0A086XSI1_9RHOB</name>
<accession>A0A086XSI1</accession>
<sequence>MSARLTHSGLPEGLPPFTLLNMLDRLRHQLGLGKGEIAYLRFAFTRLSPQDFARGHICAIWYKVGRLADELGLSPRQICRIEAALERLGFILRTARHNRSRDGRRAEDGRIAAAWGINFAPLIERAAEIRRLSQAAARRTERLKEDRARITALIREIRDLDCAEALSAARAVLPRLRASEIGAREKLETVISALEAVLADFSAPIGQTSPSAAADENVRPDTKKKTNIKTCSEALPTPQTTPAQLWLLASDGLREAIRLYASALDPGRAPGWQAIAMAARDRAMEHGVPAGDWQRSCDLLGEERASLCLMLVDRNAERRDRYRVRNLPKTFGGMIRREARRRGVADRLLAELRQFLVRLEREG</sequence>
<keyword evidence="3" id="KW-1185">Reference proteome</keyword>
<dbReference type="InterPro" id="IPR005090">
    <property type="entry name" value="RepC_N"/>
</dbReference>
<comment type="caution">
    <text evidence="2">The sequence shown here is derived from an EMBL/GenBank/DDBJ whole genome shotgun (WGS) entry which is preliminary data.</text>
</comment>
<organism evidence="2 3">
    <name type="scientific">Paenirhodobacter enshiensis</name>
    <dbReference type="NCBI Taxonomy" id="1105367"/>
    <lineage>
        <taxon>Bacteria</taxon>
        <taxon>Pseudomonadati</taxon>
        <taxon>Pseudomonadota</taxon>
        <taxon>Alphaproteobacteria</taxon>
        <taxon>Rhodobacterales</taxon>
        <taxon>Rhodobacter group</taxon>
        <taxon>Paenirhodobacter</taxon>
    </lineage>
</organism>
<dbReference type="RefSeq" id="WP_036638990.1">
    <property type="nucleotide sequence ID" value="NZ_JFZB01000030.1"/>
</dbReference>
<proteinExistence type="predicted"/>
<dbReference type="Proteomes" id="UP000028824">
    <property type="component" value="Unassembled WGS sequence"/>
</dbReference>
<gene>
    <name evidence="2" type="ORF">CG50_07190</name>
</gene>
<dbReference type="AlphaFoldDB" id="A0A086XSI1"/>
<dbReference type="eggNOG" id="ENOG5031PDZ">
    <property type="taxonomic scope" value="Bacteria"/>
</dbReference>
<evidence type="ECO:0000313" key="2">
    <source>
        <dbReference type="EMBL" id="KFI24981.1"/>
    </source>
</evidence>
<evidence type="ECO:0000313" key="3">
    <source>
        <dbReference type="Proteomes" id="UP000028824"/>
    </source>
</evidence>